<dbReference type="CDD" id="cd11614">
    <property type="entry name" value="SAF_CpaB_FlgA_like"/>
    <property type="match status" value="1"/>
</dbReference>
<dbReference type="InterPro" id="IPR013974">
    <property type="entry name" value="SAF"/>
</dbReference>
<reference evidence="4 5" key="1">
    <citation type="submission" date="2024-09" db="EMBL/GenBank/DDBJ databases">
        <authorList>
            <person name="Sun Q."/>
            <person name="Mori K."/>
        </authorList>
    </citation>
    <scope>NUCLEOTIDE SEQUENCE [LARGE SCALE GENOMIC DNA]</scope>
    <source>
        <strain evidence="4 5">TBRC 1851</strain>
    </source>
</reference>
<protein>
    <submittedName>
        <fullName evidence="4">SAF domain-containing protein</fullName>
    </submittedName>
</protein>
<evidence type="ECO:0000313" key="4">
    <source>
        <dbReference type="EMBL" id="MFC0860949.1"/>
    </source>
</evidence>
<feature type="transmembrane region" description="Helical" evidence="2">
    <location>
        <begin position="37"/>
        <end position="56"/>
    </location>
</feature>
<gene>
    <name evidence="4" type="ORF">ACFHYQ_01435</name>
</gene>
<comment type="caution">
    <text evidence="4">The sequence shown here is derived from an EMBL/GenBank/DDBJ whole genome shotgun (WGS) entry which is preliminary data.</text>
</comment>
<keyword evidence="2" id="KW-0812">Transmembrane</keyword>
<dbReference type="EMBL" id="JBHMQT010000003">
    <property type="protein sequence ID" value="MFC0860949.1"/>
    <property type="molecule type" value="Genomic_DNA"/>
</dbReference>
<evidence type="ECO:0000313" key="5">
    <source>
        <dbReference type="Proteomes" id="UP001589870"/>
    </source>
</evidence>
<dbReference type="Proteomes" id="UP001589870">
    <property type="component" value="Unassembled WGS sequence"/>
</dbReference>
<name>A0ABV6TXM6_9ACTN</name>
<sequence length="228" mass="23720">MIRKSVPAPPQRAGDGVVPPAQLPNLPAQPRQRRRGWLLLGVLVVAGGGVLGYHTVNGLTDRVPVLVVTRDVPLGQELTAHDVTTTLVGVDDLVATVPARELRRVIGMRAAVDLVGGMLVQPKLLTDRLTPLGGQQLVPVAVKPSRLPARGLRPGDSVLVVAAPDGQAVPTTKAAATPRIEAVVDQVKGPDTDGLMVVDLIVNGTEGADLAARAAEGPVAMVLNPRRT</sequence>
<keyword evidence="5" id="KW-1185">Reference proteome</keyword>
<accession>A0ABV6TXM6</accession>
<evidence type="ECO:0000259" key="3">
    <source>
        <dbReference type="SMART" id="SM00858"/>
    </source>
</evidence>
<feature type="domain" description="SAF" evidence="3">
    <location>
        <begin position="63"/>
        <end position="126"/>
    </location>
</feature>
<feature type="region of interest" description="Disordered" evidence="1">
    <location>
        <begin position="1"/>
        <end position="26"/>
    </location>
</feature>
<keyword evidence="2" id="KW-1133">Transmembrane helix</keyword>
<keyword evidence="2" id="KW-0472">Membrane</keyword>
<organism evidence="4 5">
    <name type="scientific">Sphaerimonospora cavernae</name>
    <dbReference type="NCBI Taxonomy" id="1740611"/>
    <lineage>
        <taxon>Bacteria</taxon>
        <taxon>Bacillati</taxon>
        <taxon>Actinomycetota</taxon>
        <taxon>Actinomycetes</taxon>
        <taxon>Streptosporangiales</taxon>
        <taxon>Streptosporangiaceae</taxon>
        <taxon>Sphaerimonospora</taxon>
    </lineage>
</organism>
<evidence type="ECO:0000256" key="1">
    <source>
        <dbReference type="SAM" id="MobiDB-lite"/>
    </source>
</evidence>
<evidence type="ECO:0000256" key="2">
    <source>
        <dbReference type="SAM" id="Phobius"/>
    </source>
</evidence>
<dbReference type="SMART" id="SM00858">
    <property type="entry name" value="SAF"/>
    <property type="match status" value="1"/>
</dbReference>
<dbReference type="Pfam" id="PF08666">
    <property type="entry name" value="SAF"/>
    <property type="match status" value="1"/>
</dbReference>
<dbReference type="RefSeq" id="WP_394299204.1">
    <property type="nucleotide sequence ID" value="NZ_JBHMQT010000003.1"/>
</dbReference>
<proteinExistence type="predicted"/>